<evidence type="ECO:0000313" key="1">
    <source>
        <dbReference type="EMBL" id="KAJ8003438.1"/>
    </source>
</evidence>
<sequence>MQENIFFVLFGPLDFTYTEFSPEVKTIASLATSCVLQLPELKRNRTPAPKVPAVKKSAIPLALIAVRHLLVGEDWIL</sequence>
<dbReference type="EMBL" id="CM055739">
    <property type="protein sequence ID" value="KAJ8003438.1"/>
    <property type="molecule type" value="Genomic_DNA"/>
</dbReference>
<gene>
    <name evidence="1" type="ORF">DPEC_G00148330</name>
</gene>
<name>A0ACC2GIN4_DALPE</name>
<reference evidence="1" key="1">
    <citation type="submission" date="2021-05" db="EMBL/GenBank/DDBJ databases">
        <authorList>
            <person name="Pan Q."/>
            <person name="Jouanno E."/>
            <person name="Zahm M."/>
            <person name="Klopp C."/>
            <person name="Cabau C."/>
            <person name="Louis A."/>
            <person name="Berthelot C."/>
            <person name="Parey E."/>
            <person name="Roest Crollius H."/>
            <person name="Montfort J."/>
            <person name="Robinson-Rechavi M."/>
            <person name="Bouchez O."/>
            <person name="Lampietro C."/>
            <person name="Lopez Roques C."/>
            <person name="Donnadieu C."/>
            <person name="Postlethwait J."/>
            <person name="Bobe J."/>
            <person name="Dillon D."/>
            <person name="Chandos A."/>
            <person name="von Hippel F."/>
            <person name="Guiguen Y."/>
        </authorList>
    </citation>
    <scope>NUCLEOTIDE SEQUENCE</scope>
    <source>
        <strain evidence="1">YG-Jan2019</strain>
    </source>
</reference>
<protein>
    <submittedName>
        <fullName evidence="1">Uncharacterized protein</fullName>
    </submittedName>
</protein>
<dbReference type="Proteomes" id="UP001157502">
    <property type="component" value="Chromosome 12"/>
</dbReference>
<evidence type="ECO:0000313" key="2">
    <source>
        <dbReference type="Proteomes" id="UP001157502"/>
    </source>
</evidence>
<comment type="caution">
    <text evidence="1">The sequence shown here is derived from an EMBL/GenBank/DDBJ whole genome shotgun (WGS) entry which is preliminary data.</text>
</comment>
<organism evidence="1 2">
    <name type="scientific">Dallia pectoralis</name>
    <name type="common">Alaska blackfish</name>
    <dbReference type="NCBI Taxonomy" id="75939"/>
    <lineage>
        <taxon>Eukaryota</taxon>
        <taxon>Metazoa</taxon>
        <taxon>Chordata</taxon>
        <taxon>Craniata</taxon>
        <taxon>Vertebrata</taxon>
        <taxon>Euteleostomi</taxon>
        <taxon>Actinopterygii</taxon>
        <taxon>Neopterygii</taxon>
        <taxon>Teleostei</taxon>
        <taxon>Protacanthopterygii</taxon>
        <taxon>Esociformes</taxon>
        <taxon>Umbridae</taxon>
        <taxon>Dallia</taxon>
    </lineage>
</organism>
<keyword evidence="2" id="KW-1185">Reference proteome</keyword>
<proteinExistence type="predicted"/>
<accession>A0ACC2GIN4</accession>